<dbReference type="SMART" id="SM00670">
    <property type="entry name" value="PINc"/>
    <property type="match status" value="1"/>
</dbReference>
<dbReference type="Pfam" id="PF01850">
    <property type="entry name" value="PIN"/>
    <property type="match status" value="1"/>
</dbReference>
<reference evidence="2" key="1">
    <citation type="journal article" date="2020" name="mSystems">
        <title>Genome- and Community-Level Interaction Insights into Carbon Utilization and Element Cycling Functions of Hydrothermarchaeota in Hydrothermal Sediment.</title>
        <authorList>
            <person name="Zhou Z."/>
            <person name="Liu Y."/>
            <person name="Xu W."/>
            <person name="Pan J."/>
            <person name="Luo Z.H."/>
            <person name="Li M."/>
        </authorList>
    </citation>
    <scope>NUCLEOTIDE SEQUENCE [LARGE SCALE GENOMIC DNA]</scope>
    <source>
        <strain evidence="2">SpSt-116</strain>
    </source>
</reference>
<name>A0A7C1GR19_9CREN</name>
<proteinExistence type="predicted"/>
<dbReference type="PANTHER" id="PTHR38826">
    <property type="entry name" value="RIBONUCLEASE VAPC13"/>
    <property type="match status" value="1"/>
</dbReference>
<evidence type="ECO:0000259" key="1">
    <source>
        <dbReference type="SMART" id="SM00670"/>
    </source>
</evidence>
<dbReference type="SUPFAM" id="SSF88723">
    <property type="entry name" value="PIN domain-like"/>
    <property type="match status" value="1"/>
</dbReference>
<organism evidence="2">
    <name type="scientific">Thermofilum adornatum</name>
    <dbReference type="NCBI Taxonomy" id="1365176"/>
    <lineage>
        <taxon>Archaea</taxon>
        <taxon>Thermoproteota</taxon>
        <taxon>Thermoprotei</taxon>
        <taxon>Thermofilales</taxon>
        <taxon>Thermofilaceae</taxon>
        <taxon>Thermofilum</taxon>
    </lineage>
</organism>
<dbReference type="EMBL" id="DSAY01000039">
    <property type="protein sequence ID" value="HDP14553.1"/>
    <property type="molecule type" value="Genomic_DNA"/>
</dbReference>
<dbReference type="InterPro" id="IPR029060">
    <property type="entry name" value="PIN-like_dom_sf"/>
</dbReference>
<dbReference type="InterPro" id="IPR002716">
    <property type="entry name" value="PIN_dom"/>
</dbReference>
<dbReference type="PANTHER" id="PTHR38826:SF5">
    <property type="entry name" value="RIBONUCLEASE VAPC13"/>
    <property type="match status" value="1"/>
</dbReference>
<accession>A0A7C1GR19</accession>
<sequence length="139" mass="16214">MSTMRAFVDANFLVYLNTLRGDRRKPLEEFWGNLIQEELVLNVIVLDETLYISRRYGVPYSETFEFLRHVVLPFVEVVPLEAEDLYRAEKFLVYYGFKPSDALHIATMEKAGATLIVSEDKDFDKVAWIKRVWPMSSSP</sequence>
<protein>
    <submittedName>
        <fullName evidence="2">PIN domain-containing protein</fullName>
    </submittedName>
</protein>
<comment type="caution">
    <text evidence="2">The sequence shown here is derived from an EMBL/GenBank/DDBJ whole genome shotgun (WGS) entry which is preliminary data.</text>
</comment>
<feature type="domain" description="PIN" evidence="1">
    <location>
        <begin position="4"/>
        <end position="125"/>
    </location>
</feature>
<dbReference type="AlphaFoldDB" id="A0A7C1GR19"/>
<dbReference type="Gene3D" id="3.40.50.1010">
    <property type="entry name" value="5'-nuclease"/>
    <property type="match status" value="1"/>
</dbReference>
<evidence type="ECO:0000313" key="2">
    <source>
        <dbReference type="EMBL" id="HDP14553.1"/>
    </source>
</evidence>
<gene>
    <name evidence="2" type="ORF">ENN26_02075</name>
</gene>
<dbReference type="CDD" id="cd09854">
    <property type="entry name" value="PIN_VapC-like"/>
    <property type="match status" value="1"/>
</dbReference>
<dbReference type="InterPro" id="IPR052106">
    <property type="entry name" value="PINc/VapC_TA"/>
</dbReference>